<accession>A0A1A0MU38</accession>
<dbReference type="RefSeq" id="WP_064858340.1">
    <property type="nucleotide sequence ID" value="NZ_LZSF01000094.1"/>
</dbReference>
<dbReference type="AlphaFoldDB" id="A0A1A0MU38"/>
<dbReference type="OrthoDB" id="9805171at2"/>
<keyword evidence="2" id="KW-0808">Transferase</keyword>
<dbReference type="InterPro" id="IPR029063">
    <property type="entry name" value="SAM-dependent_MTases_sf"/>
</dbReference>
<sequence>MPVMSKVERAFCCGAMWRTTTRAVLDMLPTDRLGEQLLEIGSGSGAIAEGLSAARPGLAITATDLDPVMVDAAAHRLKDNPHVTVQSADATRLPFADDAFDSVVSCLMMHHVIEWEAAVAEIARVLKPGGVFVGYDLTRTPVATVVHRVDRSPFRLLNPDELAAEGRRNGLRIDTTTKVFGHVMQFSAAKT</sequence>
<name>A0A1A0MU38_MYCMU</name>
<gene>
    <name evidence="2" type="ORF">A5642_15920</name>
</gene>
<organism evidence="2 3">
    <name type="scientific">Mycolicibacterium mucogenicum</name>
    <name type="common">Mycobacterium mucogenicum</name>
    <dbReference type="NCBI Taxonomy" id="56689"/>
    <lineage>
        <taxon>Bacteria</taxon>
        <taxon>Bacillati</taxon>
        <taxon>Actinomycetota</taxon>
        <taxon>Actinomycetes</taxon>
        <taxon>Mycobacteriales</taxon>
        <taxon>Mycobacteriaceae</taxon>
        <taxon>Mycolicibacterium</taxon>
    </lineage>
</organism>
<dbReference type="InterPro" id="IPR013216">
    <property type="entry name" value="Methyltransf_11"/>
</dbReference>
<dbReference type="PANTHER" id="PTHR43591">
    <property type="entry name" value="METHYLTRANSFERASE"/>
    <property type="match status" value="1"/>
</dbReference>
<protein>
    <submittedName>
        <fullName evidence="2">Methyltransferase type 11</fullName>
    </submittedName>
</protein>
<dbReference type="Gene3D" id="3.40.50.150">
    <property type="entry name" value="Vaccinia Virus protein VP39"/>
    <property type="match status" value="1"/>
</dbReference>
<dbReference type="EMBL" id="LZSF01000094">
    <property type="protein sequence ID" value="OBA88905.1"/>
    <property type="molecule type" value="Genomic_DNA"/>
</dbReference>
<dbReference type="GO" id="GO:0032259">
    <property type="term" value="P:methylation"/>
    <property type="evidence" value="ECO:0007669"/>
    <property type="project" value="UniProtKB-KW"/>
</dbReference>
<evidence type="ECO:0000313" key="2">
    <source>
        <dbReference type="EMBL" id="OBA88905.1"/>
    </source>
</evidence>
<feature type="domain" description="Methyltransferase type 11" evidence="1">
    <location>
        <begin position="38"/>
        <end position="133"/>
    </location>
</feature>
<dbReference type="SUPFAM" id="SSF53335">
    <property type="entry name" value="S-adenosyl-L-methionine-dependent methyltransferases"/>
    <property type="match status" value="1"/>
</dbReference>
<evidence type="ECO:0000259" key="1">
    <source>
        <dbReference type="Pfam" id="PF08241"/>
    </source>
</evidence>
<dbReference type="Pfam" id="PF08241">
    <property type="entry name" value="Methyltransf_11"/>
    <property type="match status" value="1"/>
</dbReference>
<comment type="caution">
    <text evidence="2">The sequence shown here is derived from an EMBL/GenBank/DDBJ whole genome shotgun (WGS) entry which is preliminary data.</text>
</comment>
<dbReference type="GO" id="GO:0008757">
    <property type="term" value="F:S-adenosylmethionine-dependent methyltransferase activity"/>
    <property type="evidence" value="ECO:0007669"/>
    <property type="project" value="InterPro"/>
</dbReference>
<reference evidence="2 3" key="1">
    <citation type="submission" date="2016-06" db="EMBL/GenBank/DDBJ databases">
        <authorList>
            <person name="Kjaerup R.B."/>
            <person name="Dalgaard T.S."/>
            <person name="Juul-Madsen H.R."/>
        </authorList>
    </citation>
    <scope>NUCLEOTIDE SEQUENCE [LARGE SCALE GENOMIC DNA]</scope>
    <source>
        <strain evidence="2 3">1199456.5</strain>
    </source>
</reference>
<proteinExistence type="predicted"/>
<evidence type="ECO:0000313" key="3">
    <source>
        <dbReference type="Proteomes" id="UP000093962"/>
    </source>
</evidence>
<dbReference type="Proteomes" id="UP000093962">
    <property type="component" value="Unassembled WGS sequence"/>
</dbReference>
<keyword evidence="2" id="KW-0489">Methyltransferase</keyword>
<dbReference type="CDD" id="cd02440">
    <property type="entry name" value="AdoMet_MTases"/>
    <property type="match status" value="1"/>
</dbReference>